<dbReference type="Pfam" id="PF19665">
    <property type="entry name" value="DUF6168"/>
    <property type="match status" value="1"/>
</dbReference>
<sequence>MNKRILYVVASILVILVVAYNLQSYLTDDNVPYSLQKLYIFHGIAVLIVYLGIEIIHDKMPNQIGTAYLTLMFLKIGTFILLFKSTIFSIKDLTLTDRLGLVIPFFLFLIVETACIAKLLKSK</sequence>
<dbReference type="AlphaFoldDB" id="A0A1I3JSG9"/>
<keyword evidence="1" id="KW-1133">Transmembrane helix</keyword>
<accession>A0A1I3JSG9</accession>
<feature type="transmembrane region" description="Helical" evidence="1">
    <location>
        <begin position="38"/>
        <end position="56"/>
    </location>
</feature>
<gene>
    <name evidence="2" type="ORF">SAMN05443431_101533</name>
</gene>
<dbReference type="RefSeq" id="WP_090837237.1">
    <property type="nucleotide sequence ID" value="NZ_CANKYB010000007.1"/>
</dbReference>
<dbReference type="STRING" id="1144750.SAMN05443431_101533"/>
<keyword evidence="3" id="KW-1185">Reference proteome</keyword>
<feature type="transmembrane region" description="Helical" evidence="1">
    <location>
        <begin position="5"/>
        <end position="26"/>
    </location>
</feature>
<reference evidence="3" key="1">
    <citation type="submission" date="2016-10" db="EMBL/GenBank/DDBJ databases">
        <authorList>
            <person name="Varghese N."/>
            <person name="Submissions S."/>
        </authorList>
    </citation>
    <scope>NUCLEOTIDE SEQUENCE [LARGE SCALE GENOMIC DNA]</scope>
    <source>
        <strain evidence="3">DSM 28881</strain>
    </source>
</reference>
<feature type="transmembrane region" description="Helical" evidence="1">
    <location>
        <begin position="99"/>
        <end position="120"/>
    </location>
</feature>
<evidence type="ECO:0000256" key="1">
    <source>
        <dbReference type="SAM" id="Phobius"/>
    </source>
</evidence>
<proteinExistence type="predicted"/>
<dbReference type="InterPro" id="IPR046166">
    <property type="entry name" value="DUF6168"/>
</dbReference>
<name>A0A1I3JSG9_9FLAO</name>
<dbReference type="Proteomes" id="UP000199559">
    <property type="component" value="Unassembled WGS sequence"/>
</dbReference>
<dbReference type="EMBL" id="FORM01000001">
    <property type="protein sequence ID" value="SFI63209.1"/>
    <property type="molecule type" value="Genomic_DNA"/>
</dbReference>
<organism evidence="2 3">
    <name type="scientific">Olleya namhaensis</name>
    <dbReference type="NCBI Taxonomy" id="1144750"/>
    <lineage>
        <taxon>Bacteria</taxon>
        <taxon>Pseudomonadati</taxon>
        <taxon>Bacteroidota</taxon>
        <taxon>Flavobacteriia</taxon>
        <taxon>Flavobacteriales</taxon>
        <taxon>Flavobacteriaceae</taxon>
    </lineage>
</organism>
<keyword evidence="1" id="KW-0812">Transmembrane</keyword>
<protein>
    <submittedName>
        <fullName evidence="2">Uncharacterized protein</fullName>
    </submittedName>
</protein>
<feature type="transmembrane region" description="Helical" evidence="1">
    <location>
        <begin position="68"/>
        <end position="87"/>
    </location>
</feature>
<evidence type="ECO:0000313" key="3">
    <source>
        <dbReference type="Proteomes" id="UP000199559"/>
    </source>
</evidence>
<keyword evidence="1" id="KW-0472">Membrane</keyword>
<evidence type="ECO:0000313" key="2">
    <source>
        <dbReference type="EMBL" id="SFI63209.1"/>
    </source>
</evidence>